<evidence type="ECO:0000256" key="1">
    <source>
        <dbReference type="SAM" id="MobiDB-lite"/>
    </source>
</evidence>
<comment type="caution">
    <text evidence="2">The sequence shown here is derived from an EMBL/GenBank/DDBJ whole genome shotgun (WGS) entry which is preliminary data.</text>
</comment>
<gene>
    <name evidence="2" type="ORF">G7026_12375</name>
</gene>
<dbReference type="EMBL" id="JAAMRF010000005">
    <property type="protein sequence ID" value="MBA1274154.1"/>
    <property type="molecule type" value="Genomic_DNA"/>
</dbReference>
<feature type="compositionally biased region" description="Low complexity" evidence="1">
    <location>
        <begin position="58"/>
        <end position="67"/>
    </location>
</feature>
<reference evidence="2 3" key="1">
    <citation type="submission" date="2020-02" db="EMBL/GenBank/DDBJ databases">
        <title>Synteny-based analysis reveals conserved mechanism for high triclosan tolerance in Pseudomonas, as well as instances of horizontal transfer.</title>
        <authorList>
            <person name="Mcfarland A.G."/>
            <person name="Bertucci H.K."/>
            <person name="Litmann E."/>
            <person name="Shen J."/>
            <person name="Huttenhower C."/>
            <person name="Hartmann E.M."/>
        </authorList>
    </citation>
    <scope>NUCLEOTIDE SEQUENCE [LARGE SCALE GENOMIC DNA]</scope>
    <source>
        <strain evidence="2 3">115A1</strain>
    </source>
</reference>
<dbReference type="InterPro" id="IPR010696">
    <property type="entry name" value="DUF1272"/>
</dbReference>
<organism evidence="2 3">
    <name type="scientific">Stutzerimonas azotifigens</name>
    <dbReference type="NCBI Taxonomy" id="291995"/>
    <lineage>
        <taxon>Bacteria</taxon>
        <taxon>Pseudomonadati</taxon>
        <taxon>Pseudomonadota</taxon>
        <taxon>Gammaproteobacteria</taxon>
        <taxon>Pseudomonadales</taxon>
        <taxon>Pseudomonadaceae</taxon>
        <taxon>Stutzerimonas</taxon>
    </lineage>
</organism>
<dbReference type="Pfam" id="PF06906">
    <property type="entry name" value="DUF1272"/>
    <property type="match status" value="1"/>
</dbReference>
<accession>A0ABR5Z1T3</accession>
<protein>
    <submittedName>
        <fullName evidence="2">DUF1272 domain-containing protein</fullName>
    </submittedName>
</protein>
<name>A0ABR5Z1T3_9GAMM</name>
<dbReference type="Proteomes" id="UP000786387">
    <property type="component" value="Unassembled WGS sequence"/>
</dbReference>
<sequence>MLEVRPNCEACDRDLGPEAQDAMICSFECTFCLHCAKRMSGHCPNCRGELCRRPRRPASSLAANPPSTGRIFKPHLSKGVTS</sequence>
<keyword evidence="3" id="KW-1185">Reference proteome</keyword>
<dbReference type="RefSeq" id="WP_181071179.1">
    <property type="nucleotide sequence ID" value="NZ_JAAMRF010000005.1"/>
</dbReference>
<evidence type="ECO:0000313" key="2">
    <source>
        <dbReference type="EMBL" id="MBA1274154.1"/>
    </source>
</evidence>
<proteinExistence type="predicted"/>
<evidence type="ECO:0000313" key="3">
    <source>
        <dbReference type="Proteomes" id="UP000786387"/>
    </source>
</evidence>
<feature type="region of interest" description="Disordered" evidence="1">
    <location>
        <begin position="58"/>
        <end position="82"/>
    </location>
</feature>